<comment type="caution">
    <text evidence="3">The sequence shown here is derived from an EMBL/GenBank/DDBJ whole genome shotgun (WGS) entry which is preliminary data.</text>
</comment>
<reference evidence="3 4" key="1">
    <citation type="submission" date="2019-07" db="EMBL/GenBank/DDBJ databases">
        <title>Luteimonas sp. YD-1 nov., isolated from acidic soil.</title>
        <authorList>
            <person name="Zhou J."/>
        </authorList>
    </citation>
    <scope>NUCLEOTIDE SEQUENCE [LARGE SCALE GENOMIC DNA]</scope>
    <source>
        <strain evidence="3 4">YD-1</strain>
    </source>
</reference>
<accession>A0A5C5U7T4</accession>
<evidence type="ECO:0000313" key="3">
    <source>
        <dbReference type="EMBL" id="TWT22214.1"/>
    </source>
</evidence>
<dbReference type="OrthoDB" id="6025648at2"/>
<dbReference type="InterPro" id="IPR018247">
    <property type="entry name" value="EF_Hand_1_Ca_BS"/>
</dbReference>
<dbReference type="InterPro" id="IPR002048">
    <property type="entry name" value="EF_hand_dom"/>
</dbReference>
<gene>
    <name evidence="3" type="ORF">FQY79_02220</name>
</gene>
<evidence type="ECO:0000256" key="1">
    <source>
        <dbReference type="SAM" id="MobiDB-lite"/>
    </source>
</evidence>
<feature type="region of interest" description="Disordered" evidence="1">
    <location>
        <begin position="48"/>
        <end position="86"/>
    </location>
</feature>
<dbReference type="Gene3D" id="1.10.238.10">
    <property type="entry name" value="EF-hand"/>
    <property type="match status" value="1"/>
</dbReference>
<feature type="region of interest" description="Disordered" evidence="1">
    <location>
        <begin position="1"/>
        <end position="20"/>
    </location>
</feature>
<sequence>MAQDATVADPRRADAASVHPVAPDVTLRTRVADPALLQASRRFDALDANGDGLLDRSDADPASFDRLDGDHDGRLDRDEYTAQARR</sequence>
<dbReference type="Proteomes" id="UP000315949">
    <property type="component" value="Unassembled WGS sequence"/>
</dbReference>
<protein>
    <submittedName>
        <fullName evidence="3">EF-hand domain-containing protein</fullName>
    </submittedName>
</protein>
<evidence type="ECO:0000259" key="2">
    <source>
        <dbReference type="Pfam" id="PF13202"/>
    </source>
</evidence>
<feature type="compositionally biased region" description="Basic and acidic residues" evidence="1">
    <location>
        <begin position="53"/>
        <end position="80"/>
    </location>
</feature>
<name>A0A5C5U7T4_9GAMM</name>
<feature type="domain" description="EF-hand" evidence="2">
    <location>
        <begin position="43"/>
        <end position="57"/>
    </location>
</feature>
<proteinExistence type="predicted"/>
<organism evidence="3 4">
    <name type="scientific">Luteimonas wenzhouensis</name>
    <dbReference type="NCBI Taxonomy" id="2599615"/>
    <lineage>
        <taxon>Bacteria</taxon>
        <taxon>Pseudomonadati</taxon>
        <taxon>Pseudomonadota</taxon>
        <taxon>Gammaproteobacteria</taxon>
        <taxon>Lysobacterales</taxon>
        <taxon>Lysobacteraceae</taxon>
        <taxon>Luteimonas</taxon>
    </lineage>
</organism>
<dbReference type="EMBL" id="VOHE01000001">
    <property type="protein sequence ID" value="TWT22214.1"/>
    <property type="molecule type" value="Genomic_DNA"/>
</dbReference>
<dbReference type="PROSITE" id="PS00018">
    <property type="entry name" value="EF_HAND_1"/>
    <property type="match status" value="1"/>
</dbReference>
<dbReference type="InterPro" id="IPR011992">
    <property type="entry name" value="EF-hand-dom_pair"/>
</dbReference>
<dbReference type="SUPFAM" id="SSF47473">
    <property type="entry name" value="EF-hand"/>
    <property type="match status" value="1"/>
</dbReference>
<feature type="domain" description="EF-hand" evidence="2">
    <location>
        <begin position="63"/>
        <end position="80"/>
    </location>
</feature>
<dbReference type="Pfam" id="PF13202">
    <property type="entry name" value="EF-hand_5"/>
    <property type="match status" value="2"/>
</dbReference>
<dbReference type="GO" id="GO:0005509">
    <property type="term" value="F:calcium ion binding"/>
    <property type="evidence" value="ECO:0007669"/>
    <property type="project" value="InterPro"/>
</dbReference>
<dbReference type="AlphaFoldDB" id="A0A5C5U7T4"/>
<keyword evidence="4" id="KW-1185">Reference proteome</keyword>
<evidence type="ECO:0000313" key="4">
    <source>
        <dbReference type="Proteomes" id="UP000315949"/>
    </source>
</evidence>